<proteinExistence type="predicted"/>
<dbReference type="AlphaFoldDB" id="A0A2R6XMC7"/>
<gene>
    <name evidence="2" type="ORF">MARPO_0008s0053</name>
</gene>
<dbReference type="Gene3D" id="2.120.10.80">
    <property type="entry name" value="Kelch-type beta propeller"/>
    <property type="match status" value="1"/>
</dbReference>
<dbReference type="SUPFAM" id="SSF117281">
    <property type="entry name" value="Kelch motif"/>
    <property type="match status" value="1"/>
</dbReference>
<protein>
    <recommendedName>
        <fullName evidence="1">F-box associated beta-propeller type 1 domain-containing protein</fullName>
    </recommendedName>
</protein>
<sequence length="412" mass="47517">MASMQELYAAFFSRSSDLIPSDVKELDGNLWRNLPEYVTDSLIKRLSFCERVPLRQVCRSWLEGSLSHLPTSDVELQSLPILVGNWSLTVYNVKRNAWREKSLKDVYLNDMVKGLESAGGLICAVTRHSENLLIVHNPFTNQSKYLIAPKAFKAPFEQSSNPSYMFGPPRLRSLSDIALHYDAMTGMYRSILGLVCDKQKASYTIILANTYHDTHRTTFVYDSLTNSWTECDKVPKEIMFWYGGESRIVCNESLYCLAKGKYFPQGYLECMLVKFNLCSRKWTYFPVPEDCNEDHPFLVEHRKNVIFISQRDEPRTLQFYRFDESNGWGCWQSMKSMPSTLWTEFVGKADQCLSRCVGKGNLIYLTGQKRKGSGVVALVFDPTRCVYKWLPELKDDHLMSELRCYEPSLQPV</sequence>
<dbReference type="Pfam" id="PF07734">
    <property type="entry name" value="FBA_1"/>
    <property type="match status" value="1"/>
</dbReference>
<keyword evidence="3" id="KW-1185">Reference proteome</keyword>
<dbReference type="InterPro" id="IPR050796">
    <property type="entry name" value="SCF_F-box_component"/>
</dbReference>
<dbReference type="InterPro" id="IPR006527">
    <property type="entry name" value="F-box-assoc_dom_typ1"/>
</dbReference>
<feature type="domain" description="F-box associated beta-propeller type 1" evidence="1">
    <location>
        <begin position="112"/>
        <end position="347"/>
    </location>
</feature>
<evidence type="ECO:0000313" key="2">
    <source>
        <dbReference type="EMBL" id="PTQ47273.1"/>
    </source>
</evidence>
<dbReference type="Proteomes" id="UP000244005">
    <property type="component" value="Unassembled WGS sequence"/>
</dbReference>
<dbReference type="PANTHER" id="PTHR31672">
    <property type="entry name" value="BNACNNG10540D PROTEIN"/>
    <property type="match status" value="1"/>
</dbReference>
<organism evidence="2 3">
    <name type="scientific">Marchantia polymorpha</name>
    <name type="common">Common liverwort</name>
    <name type="synonym">Marchantia aquatica</name>
    <dbReference type="NCBI Taxonomy" id="3197"/>
    <lineage>
        <taxon>Eukaryota</taxon>
        <taxon>Viridiplantae</taxon>
        <taxon>Streptophyta</taxon>
        <taxon>Embryophyta</taxon>
        <taxon>Marchantiophyta</taxon>
        <taxon>Marchantiopsida</taxon>
        <taxon>Marchantiidae</taxon>
        <taxon>Marchantiales</taxon>
        <taxon>Marchantiaceae</taxon>
        <taxon>Marchantia</taxon>
    </lineage>
</organism>
<dbReference type="PANTHER" id="PTHR31672:SF2">
    <property type="entry name" value="F-BOX DOMAIN-CONTAINING PROTEIN"/>
    <property type="match status" value="1"/>
</dbReference>
<reference evidence="3" key="1">
    <citation type="journal article" date="2017" name="Cell">
        <title>Insights into land plant evolution garnered from the Marchantia polymorpha genome.</title>
        <authorList>
            <person name="Bowman J.L."/>
            <person name="Kohchi T."/>
            <person name="Yamato K.T."/>
            <person name="Jenkins J."/>
            <person name="Shu S."/>
            <person name="Ishizaki K."/>
            <person name="Yamaoka S."/>
            <person name="Nishihama R."/>
            <person name="Nakamura Y."/>
            <person name="Berger F."/>
            <person name="Adam C."/>
            <person name="Aki S.S."/>
            <person name="Althoff F."/>
            <person name="Araki T."/>
            <person name="Arteaga-Vazquez M.A."/>
            <person name="Balasubrmanian S."/>
            <person name="Barry K."/>
            <person name="Bauer D."/>
            <person name="Boehm C.R."/>
            <person name="Briginshaw L."/>
            <person name="Caballero-Perez J."/>
            <person name="Catarino B."/>
            <person name="Chen F."/>
            <person name="Chiyoda S."/>
            <person name="Chovatia M."/>
            <person name="Davies K.M."/>
            <person name="Delmans M."/>
            <person name="Demura T."/>
            <person name="Dierschke T."/>
            <person name="Dolan L."/>
            <person name="Dorantes-Acosta A.E."/>
            <person name="Eklund D.M."/>
            <person name="Florent S.N."/>
            <person name="Flores-Sandoval E."/>
            <person name="Fujiyama A."/>
            <person name="Fukuzawa H."/>
            <person name="Galik B."/>
            <person name="Grimanelli D."/>
            <person name="Grimwood J."/>
            <person name="Grossniklaus U."/>
            <person name="Hamada T."/>
            <person name="Haseloff J."/>
            <person name="Hetherington A.J."/>
            <person name="Higo A."/>
            <person name="Hirakawa Y."/>
            <person name="Hundley H.N."/>
            <person name="Ikeda Y."/>
            <person name="Inoue K."/>
            <person name="Inoue S.I."/>
            <person name="Ishida S."/>
            <person name="Jia Q."/>
            <person name="Kakita M."/>
            <person name="Kanazawa T."/>
            <person name="Kawai Y."/>
            <person name="Kawashima T."/>
            <person name="Kennedy M."/>
            <person name="Kinose K."/>
            <person name="Kinoshita T."/>
            <person name="Kohara Y."/>
            <person name="Koide E."/>
            <person name="Komatsu K."/>
            <person name="Kopischke S."/>
            <person name="Kubo M."/>
            <person name="Kyozuka J."/>
            <person name="Lagercrantz U."/>
            <person name="Lin S.S."/>
            <person name="Lindquist E."/>
            <person name="Lipzen A.M."/>
            <person name="Lu C.W."/>
            <person name="De Luna E."/>
            <person name="Martienssen R.A."/>
            <person name="Minamino N."/>
            <person name="Mizutani M."/>
            <person name="Mizutani M."/>
            <person name="Mochizuki N."/>
            <person name="Monte I."/>
            <person name="Mosher R."/>
            <person name="Nagasaki H."/>
            <person name="Nakagami H."/>
            <person name="Naramoto S."/>
            <person name="Nishitani K."/>
            <person name="Ohtani M."/>
            <person name="Okamoto T."/>
            <person name="Okumura M."/>
            <person name="Phillips J."/>
            <person name="Pollak B."/>
            <person name="Reinders A."/>
            <person name="Rovekamp M."/>
            <person name="Sano R."/>
            <person name="Sawa S."/>
            <person name="Schmid M.W."/>
            <person name="Shirakawa M."/>
            <person name="Solano R."/>
            <person name="Spunde A."/>
            <person name="Suetsugu N."/>
            <person name="Sugano S."/>
            <person name="Sugiyama A."/>
            <person name="Sun R."/>
            <person name="Suzuki Y."/>
            <person name="Takenaka M."/>
            <person name="Takezawa D."/>
            <person name="Tomogane H."/>
            <person name="Tsuzuki M."/>
            <person name="Ueda T."/>
            <person name="Umeda M."/>
            <person name="Ward J.M."/>
            <person name="Watanabe Y."/>
            <person name="Yazaki K."/>
            <person name="Yokoyama R."/>
            <person name="Yoshitake Y."/>
            <person name="Yotsui I."/>
            <person name="Zachgo S."/>
            <person name="Schmutz J."/>
        </authorList>
    </citation>
    <scope>NUCLEOTIDE SEQUENCE [LARGE SCALE GENOMIC DNA]</scope>
    <source>
        <strain evidence="3">Tak-1</strain>
    </source>
</reference>
<name>A0A2R6XMC7_MARPO</name>
<evidence type="ECO:0000313" key="3">
    <source>
        <dbReference type="Proteomes" id="UP000244005"/>
    </source>
</evidence>
<dbReference type="Gramene" id="Mp8g11630.1">
    <property type="protein sequence ID" value="Mp8g11630.1.cds1"/>
    <property type="gene ID" value="Mp8g11630"/>
</dbReference>
<dbReference type="InterPro" id="IPR015915">
    <property type="entry name" value="Kelch-typ_b-propeller"/>
</dbReference>
<accession>A0A2R6XMC7</accession>
<dbReference type="EMBL" id="KZ772680">
    <property type="protein sequence ID" value="PTQ47273.1"/>
    <property type="molecule type" value="Genomic_DNA"/>
</dbReference>
<evidence type="ECO:0000259" key="1">
    <source>
        <dbReference type="Pfam" id="PF07734"/>
    </source>
</evidence>